<dbReference type="HAMAP" id="MF_00362">
    <property type="entry name" value="Ribosomal_uL10"/>
    <property type="match status" value="1"/>
</dbReference>
<comment type="function">
    <text evidence="5">Forms part of the ribosomal stalk, playing a central role in the interaction of the ribosome with GTP-bound translation factors.</text>
</comment>
<evidence type="ECO:0000256" key="1">
    <source>
        <dbReference type="ARBA" id="ARBA00008889"/>
    </source>
</evidence>
<comment type="similarity">
    <text evidence="1 5">Belongs to the universal ribosomal protein uL10 family.</text>
</comment>
<comment type="caution">
    <text evidence="6">The sequence shown here is derived from an EMBL/GenBank/DDBJ whole genome shotgun (WGS) entry which is preliminary data.</text>
</comment>
<dbReference type="GO" id="GO:1990904">
    <property type="term" value="C:ribonucleoprotein complex"/>
    <property type="evidence" value="ECO:0007669"/>
    <property type="project" value="UniProtKB-KW"/>
</dbReference>
<gene>
    <name evidence="5" type="primary">rplJ</name>
    <name evidence="6" type="ORF">A2838_00705</name>
</gene>
<dbReference type="EMBL" id="MHVH01000006">
    <property type="protein sequence ID" value="OHA90137.1"/>
    <property type="molecule type" value="Genomic_DNA"/>
</dbReference>
<dbReference type="SUPFAM" id="SSF160369">
    <property type="entry name" value="Ribosomal protein L10-like"/>
    <property type="match status" value="1"/>
</dbReference>
<dbReference type="GO" id="GO:0006412">
    <property type="term" value="P:translation"/>
    <property type="evidence" value="ECO:0007669"/>
    <property type="project" value="UniProtKB-UniRule"/>
</dbReference>
<proteinExistence type="inferred from homology"/>
<dbReference type="GO" id="GO:0005840">
    <property type="term" value="C:ribosome"/>
    <property type="evidence" value="ECO:0007669"/>
    <property type="project" value="UniProtKB-KW"/>
</dbReference>
<reference evidence="6 7" key="1">
    <citation type="journal article" date="2016" name="Nat. Commun.">
        <title>Thousands of microbial genomes shed light on interconnected biogeochemical processes in an aquifer system.</title>
        <authorList>
            <person name="Anantharaman K."/>
            <person name="Brown C.T."/>
            <person name="Hug L.A."/>
            <person name="Sharon I."/>
            <person name="Castelle C.J."/>
            <person name="Probst A.J."/>
            <person name="Thomas B.C."/>
            <person name="Singh A."/>
            <person name="Wilkins M.J."/>
            <person name="Karaoz U."/>
            <person name="Brodie E.L."/>
            <person name="Williams K.H."/>
            <person name="Hubbard S.S."/>
            <person name="Banfield J.F."/>
        </authorList>
    </citation>
    <scope>NUCLEOTIDE SEQUENCE [LARGE SCALE GENOMIC DNA]</scope>
</reference>
<dbReference type="InterPro" id="IPR043141">
    <property type="entry name" value="Ribosomal_uL10-like_sf"/>
</dbReference>
<keyword evidence="5" id="KW-0694">RNA-binding</keyword>
<evidence type="ECO:0000313" key="7">
    <source>
        <dbReference type="Proteomes" id="UP000178107"/>
    </source>
</evidence>
<dbReference type="Proteomes" id="UP000178107">
    <property type="component" value="Unassembled WGS sequence"/>
</dbReference>
<comment type="subunit">
    <text evidence="5">Part of the ribosomal stalk of the 50S ribosomal subunit. The N-terminus interacts with L11 and the large rRNA to form the base of the stalk. The C-terminus forms an elongated spine to which L12 dimers bind in a sequential fashion forming a multimeric L10(L12)X complex.</text>
</comment>
<dbReference type="CDD" id="cd05797">
    <property type="entry name" value="Ribosomal_L10"/>
    <property type="match status" value="1"/>
</dbReference>
<dbReference type="InterPro" id="IPR001790">
    <property type="entry name" value="Ribosomal_uL10"/>
</dbReference>
<dbReference type="GO" id="GO:0070180">
    <property type="term" value="F:large ribosomal subunit rRNA binding"/>
    <property type="evidence" value="ECO:0007669"/>
    <property type="project" value="UniProtKB-UniRule"/>
</dbReference>
<dbReference type="PANTHER" id="PTHR11560">
    <property type="entry name" value="39S RIBOSOMAL PROTEIN L10, MITOCHONDRIAL"/>
    <property type="match status" value="1"/>
</dbReference>
<keyword evidence="2 5" id="KW-0689">Ribosomal protein</keyword>
<dbReference type="InterPro" id="IPR022973">
    <property type="entry name" value="Ribosomal_uL10_bac"/>
</dbReference>
<protein>
    <recommendedName>
        <fullName evidence="4 5">Large ribosomal subunit protein uL10</fullName>
    </recommendedName>
</protein>
<evidence type="ECO:0000256" key="5">
    <source>
        <dbReference type="HAMAP-Rule" id="MF_00362"/>
    </source>
</evidence>
<evidence type="ECO:0000313" key="6">
    <source>
        <dbReference type="EMBL" id="OHA90137.1"/>
    </source>
</evidence>
<evidence type="ECO:0000256" key="4">
    <source>
        <dbReference type="ARBA" id="ARBA00035202"/>
    </source>
</evidence>
<organism evidence="6 7">
    <name type="scientific">Candidatus Zambryskibacteria bacterium RIFCSPHIGHO2_01_FULL_46_25</name>
    <dbReference type="NCBI Taxonomy" id="1802738"/>
    <lineage>
        <taxon>Bacteria</taxon>
        <taxon>Candidatus Zambryskiibacteriota</taxon>
    </lineage>
</organism>
<name>A0A1G2SYL7_9BACT</name>
<sequence>MAITKQKKEEIVDKLKSAFKSATSVIFVNFKGLSVSNTTNLRRTLKEGGVSYTVVKKTLTDRALDAEKFEGDKPELPGELALAWGDDLIAPAREVYDFMKKFPENLKILGGIFKGKYVAAEEVLEMAKIPTLDVLRGKFVNIVNSPIQRFAIALNEIAKLRS</sequence>
<dbReference type="AlphaFoldDB" id="A0A1G2SYL7"/>
<evidence type="ECO:0000256" key="3">
    <source>
        <dbReference type="ARBA" id="ARBA00023274"/>
    </source>
</evidence>
<accession>A0A1G2SYL7</accession>
<dbReference type="Gene3D" id="3.30.70.1730">
    <property type="match status" value="1"/>
</dbReference>
<keyword evidence="5" id="KW-0699">rRNA-binding</keyword>
<dbReference type="Pfam" id="PF00466">
    <property type="entry name" value="Ribosomal_L10"/>
    <property type="match status" value="1"/>
</dbReference>
<dbReference type="NCBIfam" id="NF000955">
    <property type="entry name" value="PRK00099.1-1"/>
    <property type="match status" value="1"/>
</dbReference>
<evidence type="ECO:0000256" key="2">
    <source>
        <dbReference type="ARBA" id="ARBA00022980"/>
    </source>
</evidence>
<keyword evidence="3 5" id="KW-0687">Ribonucleoprotein</keyword>
<dbReference type="InterPro" id="IPR047865">
    <property type="entry name" value="Ribosomal_uL10_bac_type"/>
</dbReference>